<protein>
    <submittedName>
        <fullName evidence="10">N-acetylglucosamine 6-phosphate deacetylase</fullName>
    </submittedName>
</protein>
<evidence type="ECO:0000256" key="2">
    <source>
        <dbReference type="ARBA" id="ARBA00022723"/>
    </source>
</evidence>
<evidence type="ECO:0000256" key="5">
    <source>
        <dbReference type="PIRNR" id="PIRNR038994"/>
    </source>
</evidence>
<dbReference type="InterPro" id="IPR032466">
    <property type="entry name" value="Metal_Hydrolase"/>
</dbReference>
<dbReference type="AlphaFoldDB" id="A0A1I6MM56"/>
<keyword evidence="4 5" id="KW-0119">Carbohydrate metabolism</keyword>
<organism evidence="10 11">
    <name type="scientific">Yoonia litorea</name>
    <dbReference type="NCBI Taxonomy" id="1123755"/>
    <lineage>
        <taxon>Bacteria</taxon>
        <taxon>Pseudomonadati</taxon>
        <taxon>Pseudomonadota</taxon>
        <taxon>Alphaproteobacteria</taxon>
        <taxon>Rhodobacterales</taxon>
        <taxon>Paracoccaceae</taxon>
        <taxon>Yoonia</taxon>
    </lineage>
</organism>
<feature type="active site" description="Proton donor/acceptor" evidence="6">
    <location>
        <position position="267"/>
    </location>
</feature>
<evidence type="ECO:0000256" key="8">
    <source>
        <dbReference type="PIRSR" id="PIRSR038994-3"/>
    </source>
</evidence>
<evidence type="ECO:0000256" key="1">
    <source>
        <dbReference type="ARBA" id="ARBA00010716"/>
    </source>
</evidence>
<reference evidence="10 11" key="1">
    <citation type="submission" date="2016-10" db="EMBL/GenBank/DDBJ databases">
        <authorList>
            <person name="de Groot N.N."/>
        </authorList>
    </citation>
    <scope>NUCLEOTIDE SEQUENCE [LARGE SCALE GENOMIC DNA]</scope>
    <source>
        <strain evidence="10 11">DSM 29433</strain>
    </source>
</reference>
<dbReference type="Proteomes" id="UP000198926">
    <property type="component" value="Unassembled WGS sequence"/>
</dbReference>
<evidence type="ECO:0000256" key="7">
    <source>
        <dbReference type="PIRSR" id="PIRSR038994-2"/>
    </source>
</evidence>
<dbReference type="Pfam" id="PF01979">
    <property type="entry name" value="Amidohydro_1"/>
    <property type="match status" value="1"/>
</dbReference>
<evidence type="ECO:0000313" key="10">
    <source>
        <dbReference type="EMBL" id="SFS16785.1"/>
    </source>
</evidence>
<dbReference type="NCBIfam" id="TIGR00221">
    <property type="entry name" value="nagA"/>
    <property type="match status" value="1"/>
</dbReference>
<accession>A0A1I6MM56</accession>
<dbReference type="GO" id="GO:0008448">
    <property type="term" value="F:N-acetylglucosamine-6-phosphate deacetylase activity"/>
    <property type="evidence" value="ECO:0007669"/>
    <property type="project" value="InterPro"/>
</dbReference>
<proteinExistence type="inferred from homology"/>
<gene>
    <name evidence="10" type="ORF">SAMN05444714_2043</name>
</gene>
<dbReference type="InterPro" id="IPR011059">
    <property type="entry name" value="Metal-dep_hydrolase_composite"/>
</dbReference>
<dbReference type="InterPro" id="IPR006680">
    <property type="entry name" value="Amidohydro-rel"/>
</dbReference>
<evidence type="ECO:0000313" key="11">
    <source>
        <dbReference type="Proteomes" id="UP000198926"/>
    </source>
</evidence>
<feature type="binding site" evidence="7">
    <location>
        <begin position="212"/>
        <end position="213"/>
    </location>
    <ligand>
        <name>substrate</name>
    </ligand>
</feature>
<feature type="binding site" evidence="7">
    <location>
        <position position="243"/>
    </location>
    <ligand>
        <name>substrate</name>
    </ligand>
</feature>
<dbReference type="PANTHER" id="PTHR11113">
    <property type="entry name" value="N-ACETYLGLUCOSAMINE-6-PHOSPHATE DEACETYLASE"/>
    <property type="match status" value="1"/>
</dbReference>
<evidence type="ECO:0000256" key="3">
    <source>
        <dbReference type="ARBA" id="ARBA00022801"/>
    </source>
</evidence>
<feature type="binding site" evidence="8">
    <location>
        <position position="188"/>
    </location>
    <ligand>
        <name>Zn(2+)</name>
        <dbReference type="ChEBI" id="CHEBI:29105"/>
    </ligand>
</feature>
<feature type="binding site" evidence="8">
    <location>
        <position position="122"/>
    </location>
    <ligand>
        <name>Zn(2+)</name>
        <dbReference type="ChEBI" id="CHEBI:29105"/>
    </ligand>
</feature>
<dbReference type="GO" id="GO:0006046">
    <property type="term" value="P:N-acetylglucosamine catabolic process"/>
    <property type="evidence" value="ECO:0007669"/>
    <property type="project" value="TreeGrafter"/>
</dbReference>
<dbReference type="Gene3D" id="3.20.20.140">
    <property type="entry name" value="Metal-dependent hydrolases"/>
    <property type="match status" value="1"/>
</dbReference>
<evidence type="ECO:0000259" key="9">
    <source>
        <dbReference type="Pfam" id="PF01979"/>
    </source>
</evidence>
<name>A0A1I6MM56_9RHOB</name>
<comment type="cofactor">
    <cofactor evidence="8">
        <name>a divalent metal cation</name>
        <dbReference type="ChEBI" id="CHEBI:60240"/>
    </cofactor>
    <text evidence="8">Binds 1 divalent metal cation per subunit.</text>
</comment>
<dbReference type="Gene3D" id="2.30.40.10">
    <property type="entry name" value="Urease, subunit C, domain 1"/>
    <property type="match status" value="1"/>
</dbReference>
<keyword evidence="3 5" id="KW-0378">Hydrolase</keyword>
<dbReference type="STRING" id="1123755.SAMN05444714_2043"/>
<dbReference type="PANTHER" id="PTHR11113:SF14">
    <property type="entry name" value="N-ACETYLGLUCOSAMINE-6-PHOSPHATE DEACETYLASE"/>
    <property type="match status" value="1"/>
</dbReference>
<feature type="binding site" evidence="7">
    <location>
        <position position="133"/>
    </location>
    <ligand>
        <name>substrate</name>
    </ligand>
</feature>
<feature type="domain" description="Amidohydrolase-related" evidence="9">
    <location>
        <begin position="47"/>
        <end position="340"/>
    </location>
</feature>
<evidence type="ECO:0000256" key="6">
    <source>
        <dbReference type="PIRSR" id="PIRSR038994-1"/>
    </source>
</evidence>
<feature type="binding site" evidence="7">
    <location>
        <begin position="299"/>
        <end position="301"/>
    </location>
    <ligand>
        <name>substrate</name>
    </ligand>
</feature>
<keyword evidence="2 8" id="KW-0479">Metal-binding</keyword>
<dbReference type="InterPro" id="IPR003764">
    <property type="entry name" value="GlcNAc_6-P_deAcase"/>
</dbReference>
<keyword evidence="11" id="KW-1185">Reference proteome</keyword>
<dbReference type="PIRSF" id="PIRSF038994">
    <property type="entry name" value="NagA"/>
    <property type="match status" value="1"/>
</dbReference>
<dbReference type="EMBL" id="FOZM01000001">
    <property type="protein sequence ID" value="SFS16785.1"/>
    <property type="molecule type" value="Genomic_DNA"/>
</dbReference>
<dbReference type="RefSeq" id="WP_090207213.1">
    <property type="nucleotide sequence ID" value="NZ_FOZM01000001.1"/>
</dbReference>
<dbReference type="GO" id="GO:0046872">
    <property type="term" value="F:metal ion binding"/>
    <property type="evidence" value="ECO:0007669"/>
    <property type="project" value="UniProtKB-KW"/>
</dbReference>
<comment type="similarity">
    <text evidence="1 5">Belongs to the metallo-dependent hydrolases superfamily. NagA family.</text>
</comment>
<evidence type="ECO:0000256" key="4">
    <source>
        <dbReference type="ARBA" id="ARBA00023277"/>
    </source>
</evidence>
<dbReference type="OrthoDB" id="9776488at2"/>
<sequence length="379" mass="39684">MKDTWIAPQTLFDGQQVLTDQAIRIIDNRVSEIAPAPKGAISVDGCLSPGFIDLQVNGGGGVMVNSTPTRKGMAAIAAAHRQFGTVGILPTVITDAPDVLDQAATAAIEARNDPGVLGLHIEGPHISVARRGTHDARFIRDLDDRTIGVVENLRRHDVSVMITVAPEAATPEQIAKLVAFGAVVSIGHTDADAKTVEQTIRAGASCATHLFNAMSPMIGRAPGAVGAIINSHLSAGIICDGHHVDDRMIALACRARPAPDLMFLVSDSMATVGGPDEFDLYGHEIHLENGRLINAEGSLAGAHVTQAQGVARLVSKVGLTLQEALRMAITTPARVVQQPHRAQLVGRDIRDLVVLSDGGSETIAFADAVALAITQDAAE</sequence>
<feature type="binding site" evidence="7">
    <location>
        <position position="220"/>
    </location>
    <ligand>
        <name>substrate</name>
    </ligand>
</feature>
<dbReference type="SUPFAM" id="SSF51556">
    <property type="entry name" value="Metallo-dependent hydrolases"/>
    <property type="match status" value="1"/>
</dbReference>
<feature type="binding site" evidence="8">
    <location>
        <position position="209"/>
    </location>
    <ligand>
        <name>Zn(2+)</name>
        <dbReference type="ChEBI" id="CHEBI:29105"/>
    </ligand>
</feature>